<name>A0A6J7LCV1_9ZZZZ</name>
<dbReference type="Gene3D" id="3.30.565.10">
    <property type="entry name" value="Histidine kinase-like ATPase, C-terminal domain"/>
    <property type="match status" value="1"/>
</dbReference>
<dbReference type="PANTHER" id="PTHR41523:SF8">
    <property type="entry name" value="ETHYLENE RESPONSE SENSOR PROTEIN"/>
    <property type="match status" value="1"/>
</dbReference>
<dbReference type="GO" id="GO:0005524">
    <property type="term" value="F:ATP binding"/>
    <property type="evidence" value="ECO:0007669"/>
    <property type="project" value="UniProtKB-KW"/>
</dbReference>
<evidence type="ECO:0000256" key="1">
    <source>
        <dbReference type="ARBA" id="ARBA00000085"/>
    </source>
</evidence>
<reference evidence="9" key="1">
    <citation type="submission" date="2020-05" db="EMBL/GenBank/DDBJ databases">
        <authorList>
            <person name="Chiriac C."/>
            <person name="Salcher M."/>
            <person name="Ghai R."/>
            <person name="Kavagutti S V."/>
        </authorList>
    </citation>
    <scope>NUCLEOTIDE SEQUENCE</scope>
</reference>
<evidence type="ECO:0000256" key="6">
    <source>
        <dbReference type="ARBA" id="ARBA00022777"/>
    </source>
</evidence>
<dbReference type="InterPro" id="IPR036890">
    <property type="entry name" value="HATPase_C_sf"/>
</dbReference>
<keyword evidence="5" id="KW-0547">Nucleotide-binding</keyword>
<dbReference type="InterPro" id="IPR011102">
    <property type="entry name" value="Sig_transdc_His_kinase_HWE"/>
</dbReference>
<keyword evidence="7" id="KW-0067">ATP-binding</keyword>
<evidence type="ECO:0000256" key="7">
    <source>
        <dbReference type="ARBA" id="ARBA00022840"/>
    </source>
</evidence>
<protein>
    <recommendedName>
        <fullName evidence="2">histidine kinase</fullName>
        <ecNumber evidence="2">2.7.13.3</ecNumber>
    </recommendedName>
</protein>
<dbReference type="InterPro" id="IPR038424">
    <property type="entry name" value="H_kinase_PdtaS_GAF_sf"/>
</dbReference>
<organism evidence="9">
    <name type="scientific">freshwater metagenome</name>
    <dbReference type="NCBI Taxonomy" id="449393"/>
    <lineage>
        <taxon>unclassified sequences</taxon>
        <taxon>metagenomes</taxon>
        <taxon>ecological metagenomes</taxon>
    </lineage>
</organism>
<dbReference type="SMART" id="SM00911">
    <property type="entry name" value="HWE_HK"/>
    <property type="match status" value="1"/>
</dbReference>
<dbReference type="Pfam" id="PF07568">
    <property type="entry name" value="HisKA_2"/>
    <property type="match status" value="1"/>
</dbReference>
<proteinExistence type="predicted"/>
<dbReference type="InterPro" id="IPR003594">
    <property type="entry name" value="HATPase_dom"/>
</dbReference>
<dbReference type="SMART" id="SM00387">
    <property type="entry name" value="HATPase_c"/>
    <property type="match status" value="1"/>
</dbReference>
<dbReference type="PROSITE" id="PS50109">
    <property type="entry name" value="HIS_KIN"/>
    <property type="match status" value="1"/>
</dbReference>
<comment type="catalytic activity">
    <reaction evidence="1">
        <text>ATP + protein L-histidine = ADP + protein N-phospho-L-histidine.</text>
        <dbReference type="EC" id="2.7.13.3"/>
    </reaction>
</comment>
<keyword evidence="3" id="KW-0597">Phosphoprotein</keyword>
<keyword evidence="6" id="KW-0418">Kinase</keyword>
<keyword evidence="4" id="KW-0808">Transferase</keyword>
<dbReference type="EMBL" id="CAFBNR010000032">
    <property type="protein sequence ID" value="CAB4963584.1"/>
    <property type="molecule type" value="Genomic_DNA"/>
</dbReference>
<dbReference type="AlphaFoldDB" id="A0A6J7LCV1"/>
<evidence type="ECO:0000259" key="8">
    <source>
        <dbReference type="PROSITE" id="PS50109"/>
    </source>
</evidence>
<evidence type="ECO:0000256" key="4">
    <source>
        <dbReference type="ARBA" id="ARBA00022679"/>
    </source>
</evidence>
<dbReference type="InterPro" id="IPR005467">
    <property type="entry name" value="His_kinase_dom"/>
</dbReference>
<dbReference type="InterPro" id="IPR011495">
    <property type="entry name" value="Sig_transdc_His_kin_sub2_dim/P"/>
</dbReference>
<evidence type="ECO:0000256" key="5">
    <source>
        <dbReference type="ARBA" id="ARBA00022741"/>
    </source>
</evidence>
<dbReference type="PANTHER" id="PTHR41523">
    <property type="entry name" value="TWO-COMPONENT SYSTEM SENSOR PROTEIN"/>
    <property type="match status" value="1"/>
</dbReference>
<dbReference type="EC" id="2.7.13.3" evidence="2"/>
<accession>A0A6J7LCV1</accession>
<dbReference type="InterPro" id="IPR022066">
    <property type="entry name" value="PdtaS_GAF"/>
</dbReference>
<feature type="domain" description="Histidine kinase" evidence="8">
    <location>
        <begin position="289"/>
        <end position="499"/>
    </location>
</feature>
<sequence length="501" mass="54589">MPTLIELAHEHTELEQGAVEHLAALVSEWGMLADFCFADMLLYLPVGKERWIISAQVRAATGQTLYHSDYVDTWASDTERILLDKCIKSDSTVQGEIFVQAINGTANMLAIPVRYEGRIIAVLSREWVVDNARRPGQLETTYADIFSKFAEMVAQGLFPFEGRVADASVAPRVGDGVIVLDAATRVRYASPNAVSALHRVGVSANAIGQTLAELGVAETAARNAYERKEPVIEEIEQTTEVTLLTRSIPMLRQANDDVEVTGGVLLLRDVSELRRRDRLLLTKDATIREIHHRVKNNLQTISSLLRLQGRRLTSPEAKEAVAESVRRIRTIALVHETLSREPGEDISFIEIVRPLMRLVEEGLQSADRPVTFQAKGDGGRLPATIATPLSVVILELLQNAVDHGFPEGSAGGAVMVVLSHDEDELQIQVVNNGIALSPDFDFAKATGLGLSIVRTLVTTELAGTIEMRQATQADGASSGVAMTKDGQGTVVELRLPVLARS</sequence>
<dbReference type="Gene3D" id="3.30.450.20">
    <property type="entry name" value="PAS domain"/>
    <property type="match status" value="1"/>
</dbReference>
<evidence type="ECO:0000256" key="2">
    <source>
        <dbReference type="ARBA" id="ARBA00012438"/>
    </source>
</evidence>
<dbReference type="Pfam" id="PF12282">
    <property type="entry name" value="GAF_PdtaS"/>
    <property type="match status" value="1"/>
</dbReference>
<gene>
    <name evidence="9" type="ORF">UFOPK3879_00806</name>
</gene>
<dbReference type="SUPFAM" id="SSF55874">
    <property type="entry name" value="ATPase domain of HSP90 chaperone/DNA topoisomerase II/histidine kinase"/>
    <property type="match status" value="1"/>
</dbReference>
<evidence type="ECO:0000313" key="9">
    <source>
        <dbReference type="EMBL" id="CAB4963584.1"/>
    </source>
</evidence>
<evidence type="ECO:0000256" key="3">
    <source>
        <dbReference type="ARBA" id="ARBA00022553"/>
    </source>
</evidence>
<dbReference type="Gene3D" id="3.30.450.280">
    <property type="entry name" value="GAF domain"/>
    <property type="match status" value="1"/>
</dbReference>
<dbReference type="GO" id="GO:0004673">
    <property type="term" value="F:protein histidine kinase activity"/>
    <property type="evidence" value="ECO:0007669"/>
    <property type="project" value="UniProtKB-EC"/>
</dbReference>
<dbReference type="Pfam" id="PF02518">
    <property type="entry name" value="HATPase_c"/>
    <property type="match status" value="1"/>
</dbReference>